<evidence type="ECO:0000313" key="3">
    <source>
        <dbReference type="Proteomes" id="UP000593735"/>
    </source>
</evidence>
<dbReference type="Pfam" id="PF20485">
    <property type="entry name" value="DUF6724"/>
    <property type="match status" value="1"/>
</dbReference>
<dbReference type="RefSeq" id="WP_194371234.1">
    <property type="nucleotide sequence ID" value="NZ_CP063767.1"/>
</dbReference>
<proteinExistence type="predicted"/>
<name>A0A7S7M8A8_9ACTN</name>
<dbReference type="AlphaFoldDB" id="A0A7S7M8A8"/>
<gene>
    <name evidence="2" type="ORF">INP52_09535</name>
</gene>
<evidence type="ECO:0000256" key="1">
    <source>
        <dbReference type="SAM" id="Phobius"/>
    </source>
</evidence>
<keyword evidence="1" id="KW-0812">Transmembrane</keyword>
<keyword evidence="1" id="KW-0472">Membrane</keyword>
<keyword evidence="3" id="KW-1185">Reference proteome</keyword>
<evidence type="ECO:0000313" key="2">
    <source>
        <dbReference type="EMBL" id="QOY60610.1"/>
    </source>
</evidence>
<feature type="transmembrane region" description="Helical" evidence="1">
    <location>
        <begin position="17"/>
        <end position="36"/>
    </location>
</feature>
<dbReference type="KEGG" id="tio:INP52_09535"/>
<protein>
    <submittedName>
        <fullName evidence="2">Uncharacterized protein</fullName>
    </submittedName>
</protein>
<accession>A0A7S7M8A8</accession>
<dbReference type="InterPro" id="IPR046570">
    <property type="entry name" value="DUF6724"/>
</dbReference>
<reference evidence="2 3" key="1">
    <citation type="submission" date="2020-10" db="EMBL/GenBank/DDBJ databases">
        <title>Olsenella immobilis sp.nov., isolated from the mud in a fermentation cellar used for the production of Chinese strong-flavoured liquor.</title>
        <authorList>
            <person name="Lu L."/>
        </authorList>
    </citation>
    <scope>NUCLEOTIDE SEQUENCE [LARGE SCALE GENOMIC DNA]</scope>
    <source>
        <strain evidence="2 3">LZLJ-2</strain>
    </source>
</reference>
<sequence length="67" mass="7733">MQAIGNLFTWLFNDRNGVIALVLGGIVLCLVISIVMERKTKRQYFNHEKGEDDWDLFGDDEDEGEEQ</sequence>
<dbReference type="EMBL" id="CP063767">
    <property type="protein sequence ID" value="QOY60610.1"/>
    <property type="molecule type" value="Genomic_DNA"/>
</dbReference>
<organism evidence="2 3">
    <name type="scientific">Thermophilibacter immobilis</name>
    <dbReference type="NCBI Taxonomy" id="2779519"/>
    <lineage>
        <taxon>Bacteria</taxon>
        <taxon>Bacillati</taxon>
        <taxon>Actinomycetota</taxon>
        <taxon>Coriobacteriia</taxon>
        <taxon>Coriobacteriales</taxon>
        <taxon>Atopobiaceae</taxon>
        <taxon>Thermophilibacter</taxon>
    </lineage>
</organism>
<dbReference type="Proteomes" id="UP000593735">
    <property type="component" value="Chromosome"/>
</dbReference>
<keyword evidence="1" id="KW-1133">Transmembrane helix</keyword>